<dbReference type="AlphaFoldDB" id="A0A6P1Q187"/>
<dbReference type="PANTHER" id="PTHR47253:SF4">
    <property type="entry name" value="ISOCHORISMATE SYNTHASE 2, CHLOROPLASTIC"/>
    <property type="match status" value="1"/>
</dbReference>
<dbReference type="InterPro" id="IPR015890">
    <property type="entry name" value="Chorismate_C"/>
</dbReference>
<dbReference type="KEGG" id="mint:C7M51_02080"/>
<evidence type="ECO:0000256" key="4">
    <source>
        <dbReference type="ARBA" id="ARBA00022842"/>
    </source>
</evidence>
<dbReference type="InterPro" id="IPR004561">
    <property type="entry name" value="IsoChor_synthase"/>
</dbReference>
<dbReference type="Proteomes" id="UP000464053">
    <property type="component" value="Chromosome"/>
</dbReference>
<evidence type="ECO:0000256" key="1">
    <source>
        <dbReference type="ARBA" id="ARBA00000799"/>
    </source>
</evidence>
<evidence type="ECO:0000313" key="7">
    <source>
        <dbReference type="EMBL" id="QHM71788.1"/>
    </source>
</evidence>
<evidence type="ECO:0000256" key="2">
    <source>
        <dbReference type="ARBA" id="ARBA00005297"/>
    </source>
</evidence>
<keyword evidence="5 7" id="KW-0413">Isomerase</keyword>
<dbReference type="GO" id="GO:0008909">
    <property type="term" value="F:isochorismate synthase activity"/>
    <property type="evidence" value="ECO:0007669"/>
    <property type="project" value="UniProtKB-EC"/>
</dbReference>
<sequence>MYSLSAAYAALLAQLADIHSDEAGCRALTVPLDAAGDSLAWLSAQSLRPQLWWQHRSGHEQVALCGAIARYQTLYQAEQACRRLPSNWRIWGGNRFEAANSFFFLPRLMWRHDRSGDRLTLFLYSEHSLREDADVAVRFLQQLRLPQPLPTLTANLQRRDCQPEQAEWCQRVETALATIATGVLEKVVLARSADLFWDRPLPPEALLAASRRVNPRCYQVMLRFDDDSALVCASPERLWLRQQNELLTEALAGTVARDSQPDVARQQAQWLLHDRKNRRENGLVVEDICQRLRRMVSGLEVMPVELVRLRNLQHLRRRIHGELRSRSDALCLQRLQPTAAVAGLPRAAARAFLQRHEQLNRDWYAGSLGFISRQKSEFCVTLRCAWLCGERVRLYGGAGIVAGSDPLLEWQETENKMAALAALLPGGTAASRAASAESPAAAEVSSAVVDAES</sequence>
<dbReference type="Pfam" id="PF00425">
    <property type="entry name" value="Chorismate_bind"/>
    <property type="match status" value="1"/>
</dbReference>
<gene>
    <name evidence="7" type="primary">menF</name>
    <name evidence="7" type="ORF">C7M51_02080</name>
</gene>
<dbReference type="Gene3D" id="3.60.120.10">
    <property type="entry name" value="Anthranilate synthase"/>
    <property type="match status" value="1"/>
</dbReference>
<name>A0A6P1Q187_9GAMM</name>
<dbReference type="EMBL" id="CP028271">
    <property type="protein sequence ID" value="QHM71788.1"/>
    <property type="molecule type" value="Genomic_DNA"/>
</dbReference>
<proteinExistence type="inferred from homology"/>
<dbReference type="InterPro" id="IPR044250">
    <property type="entry name" value="MenF-like"/>
</dbReference>
<accession>A0A6P1Q187</accession>
<dbReference type="InterPro" id="IPR005801">
    <property type="entry name" value="ADC_synthase"/>
</dbReference>
<evidence type="ECO:0000259" key="6">
    <source>
        <dbReference type="Pfam" id="PF00425"/>
    </source>
</evidence>
<protein>
    <recommendedName>
        <fullName evidence="3">isochorismate synthase</fullName>
        <ecNumber evidence="3">5.4.4.2</ecNumber>
    </recommendedName>
</protein>
<dbReference type="RefSeq" id="WP_244323818.1">
    <property type="nucleotide sequence ID" value="NZ_CP028271.1"/>
</dbReference>
<dbReference type="EC" id="5.4.4.2" evidence="3"/>
<dbReference type="PANTHER" id="PTHR47253">
    <property type="match status" value="1"/>
</dbReference>
<reference evidence="7 8" key="1">
    <citation type="submission" date="2018-03" db="EMBL/GenBank/DDBJ databases">
        <title>Pantoea intestinalis SRCM103226 isolated form the mealworm.</title>
        <authorList>
            <person name="Jeong D.-Y."/>
            <person name="Kim J.W."/>
        </authorList>
    </citation>
    <scope>NUCLEOTIDE SEQUENCE [LARGE SCALE GENOMIC DNA]</scope>
    <source>
        <strain evidence="7 8">SRCM103226</strain>
    </source>
</reference>
<evidence type="ECO:0000313" key="8">
    <source>
        <dbReference type="Proteomes" id="UP000464053"/>
    </source>
</evidence>
<comment type="catalytic activity">
    <reaction evidence="1">
        <text>chorismate = isochorismate</text>
        <dbReference type="Rhea" id="RHEA:18985"/>
        <dbReference type="ChEBI" id="CHEBI:29748"/>
        <dbReference type="ChEBI" id="CHEBI:29780"/>
        <dbReference type="EC" id="5.4.4.2"/>
    </reaction>
</comment>
<evidence type="ECO:0000256" key="3">
    <source>
        <dbReference type="ARBA" id="ARBA00012824"/>
    </source>
</evidence>
<organism evidence="7 8">
    <name type="scientific">Mixta intestinalis</name>
    <dbReference type="NCBI Taxonomy" id="1615494"/>
    <lineage>
        <taxon>Bacteria</taxon>
        <taxon>Pseudomonadati</taxon>
        <taxon>Pseudomonadota</taxon>
        <taxon>Gammaproteobacteria</taxon>
        <taxon>Enterobacterales</taxon>
        <taxon>Erwiniaceae</taxon>
        <taxon>Mixta</taxon>
    </lineage>
</organism>
<keyword evidence="8" id="KW-1185">Reference proteome</keyword>
<dbReference type="NCBIfam" id="TIGR00543">
    <property type="entry name" value="isochor_syn"/>
    <property type="match status" value="1"/>
</dbReference>
<dbReference type="SUPFAM" id="SSF56322">
    <property type="entry name" value="ADC synthase"/>
    <property type="match status" value="1"/>
</dbReference>
<evidence type="ECO:0000256" key="5">
    <source>
        <dbReference type="ARBA" id="ARBA00023235"/>
    </source>
</evidence>
<dbReference type="GO" id="GO:0009234">
    <property type="term" value="P:menaquinone biosynthetic process"/>
    <property type="evidence" value="ECO:0007669"/>
    <property type="project" value="TreeGrafter"/>
</dbReference>
<comment type="similarity">
    <text evidence="2">Belongs to the isochorismate synthase family.</text>
</comment>
<feature type="domain" description="Chorismate-utilising enzyme C-terminal" evidence="6">
    <location>
        <begin position="165"/>
        <end position="416"/>
    </location>
</feature>
<keyword evidence="4" id="KW-0460">Magnesium</keyword>